<dbReference type="Gene3D" id="3.40.50.12780">
    <property type="entry name" value="N-terminal domain of ligase-like"/>
    <property type="match status" value="1"/>
</dbReference>
<evidence type="ECO:0000256" key="3">
    <source>
        <dbReference type="ARBA" id="ARBA00022741"/>
    </source>
</evidence>
<keyword evidence="4" id="KW-0276">Fatty acid metabolism</keyword>
<evidence type="ECO:0000313" key="10">
    <source>
        <dbReference type="EMBL" id="OQR66600.1"/>
    </source>
</evidence>
<dbReference type="InterPro" id="IPR020845">
    <property type="entry name" value="AMP-binding_CS"/>
</dbReference>
<evidence type="ECO:0000256" key="6">
    <source>
        <dbReference type="ARBA" id="ARBA00026121"/>
    </source>
</evidence>
<accession>A0A1V9WZ93</accession>
<dbReference type="PANTHER" id="PTHR43272">
    <property type="entry name" value="LONG-CHAIN-FATTY-ACID--COA LIGASE"/>
    <property type="match status" value="1"/>
</dbReference>
<dbReference type="GO" id="GO:0005811">
    <property type="term" value="C:lipid droplet"/>
    <property type="evidence" value="ECO:0007669"/>
    <property type="project" value="TreeGrafter"/>
</dbReference>
<keyword evidence="4" id="KW-0443">Lipid metabolism</keyword>
<comment type="catalytic activity">
    <reaction evidence="7">
        <text>a long-chain fatty acid + ATP + CoA = a long-chain fatty acyl-CoA + AMP + diphosphate</text>
        <dbReference type="Rhea" id="RHEA:15421"/>
        <dbReference type="ChEBI" id="CHEBI:30616"/>
        <dbReference type="ChEBI" id="CHEBI:33019"/>
        <dbReference type="ChEBI" id="CHEBI:57287"/>
        <dbReference type="ChEBI" id="CHEBI:57560"/>
        <dbReference type="ChEBI" id="CHEBI:83139"/>
        <dbReference type="ChEBI" id="CHEBI:456215"/>
        <dbReference type="EC" id="6.2.1.3"/>
    </reaction>
</comment>
<dbReference type="GO" id="GO:0030182">
    <property type="term" value="P:neuron differentiation"/>
    <property type="evidence" value="ECO:0007669"/>
    <property type="project" value="TreeGrafter"/>
</dbReference>
<reference evidence="10 11" key="1">
    <citation type="journal article" date="2017" name="Gigascience">
        <title>Draft genome of the honey bee ectoparasitic mite, Tropilaelaps mercedesae, is shaped by the parasitic life history.</title>
        <authorList>
            <person name="Dong X."/>
            <person name="Armstrong S.D."/>
            <person name="Xia D."/>
            <person name="Makepeace B.L."/>
            <person name="Darby A.C."/>
            <person name="Kadowaki T."/>
        </authorList>
    </citation>
    <scope>NUCLEOTIDE SEQUENCE [LARGE SCALE GENOMIC DNA]</scope>
    <source>
        <strain evidence="10">Wuxi-XJTLU</strain>
    </source>
</reference>
<dbReference type="InParanoid" id="A0A1V9WZ93"/>
<evidence type="ECO:0000256" key="4">
    <source>
        <dbReference type="ARBA" id="ARBA00022832"/>
    </source>
</evidence>
<evidence type="ECO:0000256" key="5">
    <source>
        <dbReference type="ARBA" id="ARBA00022840"/>
    </source>
</evidence>
<organism evidence="10 11">
    <name type="scientific">Tropilaelaps mercedesae</name>
    <dbReference type="NCBI Taxonomy" id="418985"/>
    <lineage>
        <taxon>Eukaryota</taxon>
        <taxon>Metazoa</taxon>
        <taxon>Ecdysozoa</taxon>
        <taxon>Arthropoda</taxon>
        <taxon>Chelicerata</taxon>
        <taxon>Arachnida</taxon>
        <taxon>Acari</taxon>
        <taxon>Parasitiformes</taxon>
        <taxon>Mesostigmata</taxon>
        <taxon>Gamasina</taxon>
        <taxon>Dermanyssoidea</taxon>
        <taxon>Laelapidae</taxon>
        <taxon>Tropilaelaps</taxon>
    </lineage>
</organism>
<keyword evidence="11" id="KW-1185">Reference proteome</keyword>
<proteinExistence type="inferred from homology"/>
<evidence type="ECO:0000256" key="8">
    <source>
        <dbReference type="SAM" id="MobiDB-lite"/>
    </source>
</evidence>
<keyword evidence="5" id="KW-0067">ATP-binding</keyword>
<feature type="non-terminal residue" evidence="10">
    <location>
        <position position="1"/>
    </location>
</feature>
<dbReference type="PANTHER" id="PTHR43272:SF83">
    <property type="entry name" value="ACYL-COA SYNTHETASE LONG-CHAIN, ISOFORM J"/>
    <property type="match status" value="1"/>
</dbReference>
<dbReference type="SUPFAM" id="SSF56801">
    <property type="entry name" value="Acetyl-CoA synthetase-like"/>
    <property type="match status" value="1"/>
</dbReference>
<keyword evidence="2 10" id="KW-0436">Ligase</keyword>
<dbReference type="Pfam" id="PF00501">
    <property type="entry name" value="AMP-binding"/>
    <property type="match status" value="1"/>
</dbReference>
<dbReference type="GO" id="GO:0035336">
    <property type="term" value="P:long-chain fatty-acyl-CoA metabolic process"/>
    <property type="evidence" value="ECO:0007669"/>
    <property type="project" value="TreeGrafter"/>
</dbReference>
<dbReference type="GO" id="GO:0005886">
    <property type="term" value="C:plasma membrane"/>
    <property type="evidence" value="ECO:0007669"/>
    <property type="project" value="TreeGrafter"/>
</dbReference>
<evidence type="ECO:0000313" key="11">
    <source>
        <dbReference type="Proteomes" id="UP000192247"/>
    </source>
</evidence>
<evidence type="ECO:0000256" key="1">
    <source>
        <dbReference type="ARBA" id="ARBA00006432"/>
    </source>
</evidence>
<comment type="caution">
    <text evidence="10">The sequence shown here is derived from an EMBL/GenBank/DDBJ whole genome shotgun (WGS) entry which is preliminary data.</text>
</comment>
<evidence type="ECO:0000259" key="9">
    <source>
        <dbReference type="Pfam" id="PF00501"/>
    </source>
</evidence>
<feature type="domain" description="AMP-dependent synthetase/ligase" evidence="9">
    <location>
        <begin position="216"/>
        <end position="491"/>
    </location>
</feature>
<dbReference type="STRING" id="418985.A0A1V9WZ93"/>
<dbReference type="Proteomes" id="UP000192247">
    <property type="component" value="Unassembled WGS sequence"/>
</dbReference>
<name>A0A1V9WZ93_9ACAR</name>
<dbReference type="GO" id="GO:0005524">
    <property type="term" value="F:ATP binding"/>
    <property type="evidence" value="ECO:0007669"/>
    <property type="project" value="UniProtKB-KW"/>
</dbReference>
<comment type="similarity">
    <text evidence="1">Belongs to the ATP-dependent AMP-binding enzyme family.</text>
</comment>
<dbReference type="OrthoDB" id="6495156at2759"/>
<dbReference type="PROSITE" id="PS00455">
    <property type="entry name" value="AMP_BINDING"/>
    <property type="match status" value="1"/>
</dbReference>
<keyword evidence="3" id="KW-0547">Nucleotide-binding</keyword>
<protein>
    <recommendedName>
        <fullName evidence="6">long-chain-fatty-acid--CoA ligase</fullName>
        <ecNumber evidence="6">6.2.1.3</ecNumber>
    </recommendedName>
</protein>
<sequence length="524" mass="58402">WTLVYIESVTNDLAQNIASPAVVSPRIRRPGHEPPEAVIVDAHRTVTTPVRAEFHGAPPSAITQADERSNESEEFSTSILNESEEFSTSTLSKASMESKRSEPSPFTDVVAHTALGWFRFKNSFLRKHIVDEEKAPAYAERVNSSLYSPFVKASFYESAYFETKNRRPLEKLQRAQSMAEVFREAVAMYGPESCLGFRPVIDTVEERQSDNKIFKKLKLAAYRFHSYEDIDNLVTLYGKGLRMLGVKPRQNVVLLAETRLEWMCVAQALFRQNMPIVTLYSTLGDEGIIHGIRETEASVVITTRELLERLHQAFAGLPQLEHIIYMEVMDGPSPRAIEGKNLMSLFELRRNAKFSMVDFKDEPPTPDDVAILMYTSGSTGAPKAVILTHRNMLAAARGLGEIFEKLRVRPKDDVYIAYLPLAHVLELNCEILAILYGVKIGYSSAATLTDSSTGLAKNTEGDCTLLKPTIMAAVPLVLDRVKKSVLEKAAAKSSTARRVLELAVEDSVRRYKAGQVSSSSSSCR</sequence>
<dbReference type="EC" id="6.2.1.3" evidence="6"/>
<dbReference type="EMBL" id="MNPL01031755">
    <property type="protein sequence ID" value="OQR66600.1"/>
    <property type="molecule type" value="Genomic_DNA"/>
</dbReference>
<dbReference type="GO" id="GO:0005783">
    <property type="term" value="C:endoplasmic reticulum"/>
    <property type="evidence" value="ECO:0007669"/>
    <property type="project" value="TreeGrafter"/>
</dbReference>
<dbReference type="GO" id="GO:0090433">
    <property type="term" value="F:palmitoyl-CoA ligase activity"/>
    <property type="evidence" value="ECO:0007669"/>
    <property type="project" value="TreeGrafter"/>
</dbReference>
<evidence type="ECO:0000256" key="7">
    <source>
        <dbReference type="ARBA" id="ARBA00036813"/>
    </source>
</evidence>
<gene>
    <name evidence="10" type="ORF">BIW11_14042</name>
</gene>
<evidence type="ECO:0000256" key="2">
    <source>
        <dbReference type="ARBA" id="ARBA00022598"/>
    </source>
</evidence>
<dbReference type="AlphaFoldDB" id="A0A1V9WZ93"/>
<dbReference type="InterPro" id="IPR042099">
    <property type="entry name" value="ANL_N_sf"/>
</dbReference>
<feature type="compositionally biased region" description="Polar residues" evidence="8">
    <location>
        <begin position="75"/>
        <end position="95"/>
    </location>
</feature>
<dbReference type="InterPro" id="IPR000873">
    <property type="entry name" value="AMP-dep_synth/lig_dom"/>
</dbReference>
<feature type="region of interest" description="Disordered" evidence="8">
    <location>
        <begin position="61"/>
        <end position="104"/>
    </location>
</feature>